<organism evidence="7 8">
    <name type="scientific">Grylomicrobium aquisgranensis</name>
    <dbReference type="NCBI Taxonomy" id="2926318"/>
    <lineage>
        <taxon>Bacteria</taxon>
        <taxon>Bacillati</taxon>
        <taxon>Bacillota</taxon>
        <taxon>Erysipelotrichia</taxon>
        <taxon>Erysipelotrichales</taxon>
        <taxon>Erysipelotrichaceae</taxon>
        <taxon>Grylomicrobium</taxon>
    </lineage>
</organism>
<evidence type="ECO:0000313" key="7">
    <source>
        <dbReference type="EMBL" id="MDX8420280.1"/>
    </source>
</evidence>
<dbReference type="HAMAP" id="MF_01080">
    <property type="entry name" value="TruB_bact"/>
    <property type="match status" value="1"/>
</dbReference>
<protein>
    <recommendedName>
        <fullName evidence="5">tRNA pseudouridine synthase B</fullName>
        <ecNumber evidence="5">5.4.99.25</ecNumber>
    </recommendedName>
    <alternativeName>
        <fullName evidence="5">tRNA pseudouridine(55) synthase</fullName>
        <shortName evidence="5">Psi55 synthase</shortName>
    </alternativeName>
    <alternativeName>
        <fullName evidence="5">tRNA pseudouridylate synthase</fullName>
    </alternativeName>
    <alternativeName>
        <fullName evidence="5">tRNA-uridine isomerase</fullName>
    </alternativeName>
</protein>
<evidence type="ECO:0000256" key="3">
    <source>
        <dbReference type="ARBA" id="ARBA00022694"/>
    </source>
</evidence>
<dbReference type="EC" id="5.4.99.25" evidence="5"/>
<evidence type="ECO:0000256" key="2">
    <source>
        <dbReference type="ARBA" id="ARBA00005642"/>
    </source>
</evidence>
<dbReference type="NCBIfam" id="TIGR00431">
    <property type="entry name" value="TruB"/>
    <property type="match status" value="1"/>
</dbReference>
<feature type="domain" description="Pseudouridine synthase II N-terminal" evidence="6">
    <location>
        <begin position="23"/>
        <end position="171"/>
    </location>
</feature>
<keyword evidence="8" id="KW-1185">Reference proteome</keyword>
<dbReference type="GO" id="GO:0031119">
    <property type="term" value="P:tRNA pseudouridine synthesis"/>
    <property type="evidence" value="ECO:0007669"/>
    <property type="project" value="UniProtKB-UniRule"/>
</dbReference>
<dbReference type="AlphaFoldDB" id="A0AB35U5Q9"/>
<dbReference type="Gene3D" id="3.30.2350.10">
    <property type="entry name" value="Pseudouridine synthase"/>
    <property type="match status" value="1"/>
</dbReference>
<dbReference type="RefSeq" id="WP_370596456.1">
    <property type="nucleotide sequence ID" value="NZ_JALBUR010000029.1"/>
</dbReference>
<dbReference type="InterPro" id="IPR002501">
    <property type="entry name" value="PsdUridine_synth_N"/>
</dbReference>
<dbReference type="SUPFAM" id="SSF55120">
    <property type="entry name" value="Pseudouridine synthase"/>
    <property type="match status" value="1"/>
</dbReference>
<comment type="catalytic activity">
    <reaction evidence="1 5">
        <text>uridine(55) in tRNA = pseudouridine(55) in tRNA</text>
        <dbReference type="Rhea" id="RHEA:42532"/>
        <dbReference type="Rhea" id="RHEA-COMP:10101"/>
        <dbReference type="Rhea" id="RHEA-COMP:10102"/>
        <dbReference type="ChEBI" id="CHEBI:65314"/>
        <dbReference type="ChEBI" id="CHEBI:65315"/>
        <dbReference type="EC" id="5.4.99.25"/>
    </reaction>
</comment>
<dbReference type="PANTHER" id="PTHR13767">
    <property type="entry name" value="TRNA-PSEUDOURIDINE SYNTHASE"/>
    <property type="match status" value="1"/>
</dbReference>
<dbReference type="GO" id="GO:0003723">
    <property type="term" value="F:RNA binding"/>
    <property type="evidence" value="ECO:0007669"/>
    <property type="project" value="InterPro"/>
</dbReference>
<dbReference type="InterPro" id="IPR020103">
    <property type="entry name" value="PsdUridine_synth_cat_dom_sf"/>
</dbReference>
<gene>
    <name evidence="5 7" type="primary">truB</name>
    <name evidence="7" type="ORF">MOZ60_09255</name>
</gene>
<dbReference type="Pfam" id="PF01509">
    <property type="entry name" value="TruB_N"/>
    <property type="match status" value="1"/>
</dbReference>
<sequence>MDAVLLLNKPAGMTSFAAVRRCRSLLQEKKAGHTGTLDPNATGLMIVLLGRYTKLAPYCISNHKHYIASFSFGKETDTQDIWGNVLQEDIPQPVSDAQLQSACLPFLGDILQVPPMYSAIKINGQKLVDLARKGREVERKARPVHISSLAVTKKGDNLYQMDAVVSSGTYIRTLIQDYCHALGQIGTMTSLQRVSIENVNLSQAADFDCLEKGIVSPRMVIDPMWLQVDGNPYEKEIRCGKPLALDVPSSTIVLCSHDDVLAAYEKKEDGLYHCQRGLF</sequence>
<comment type="function">
    <text evidence="5">Responsible for synthesis of pseudouridine from uracil-55 in the psi GC loop of transfer RNAs.</text>
</comment>
<dbReference type="CDD" id="cd02573">
    <property type="entry name" value="PseudoU_synth_EcTruB"/>
    <property type="match status" value="1"/>
</dbReference>
<dbReference type="Proteomes" id="UP001286174">
    <property type="component" value="Unassembled WGS sequence"/>
</dbReference>
<proteinExistence type="inferred from homology"/>
<dbReference type="GO" id="GO:0160148">
    <property type="term" value="F:tRNA pseudouridine(55) synthase activity"/>
    <property type="evidence" value="ECO:0007669"/>
    <property type="project" value="UniProtKB-EC"/>
</dbReference>
<evidence type="ECO:0000256" key="1">
    <source>
        <dbReference type="ARBA" id="ARBA00000385"/>
    </source>
</evidence>
<dbReference type="InterPro" id="IPR014780">
    <property type="entry name" value="tRNA_psdUridine_synth_TruB"/>
</dbReference>
<evidence type="ECO:0000313" key="8">
    <source>
        <dbReference type="Proteomes" id="UP001286174"/>
    </source>
</evidence>
<feature type="active site" description="Nucleophile" evidence="5">
    <location>
        <position position="38"/>
    </location>
</feature>
<comment type="similarity">
    <text evidence="2 5">Belongs to the pseudouridine synthase TruB family. Type 1 subfamily.</text>
</comment>
<keyword evidence="3 5" id="KW-0819">tRNA processing</keyword>
<dbReference type="PANTHER" id="PTHR13767:SF2">
    <property type="entry name" value="PSEUDOURIDYLATE SYNTHASE TRUB1"/>
    <property type="match status" value="1"/>
</dbReference>
<dbReference type="GO" id="GO:1990481">
    <property type="term" value="P:mRNA pseudouridine synthesis"/>
    <property type="evidence" value="ECO:0007669"/>
    <property type="project" value="TreeGrafter"/>
</dbReference>
<keyword evidence="4 5" id="KW-0413">Isomerase</keyword>
<accession>A0AB35U5Q9</accession>
<reference evidence="7 8" key="1">
    <citation type="submission" date="2022-03" db="EMBL/GenBank/DDBJ databases">
        <title>Novel taxa within the pig intestine.</title>
        <authorList>
            <person name="Wylensek D."/>
            <person name="Bishof K."/>
            <person name="Afrizal A."/>
            <person name="Clavel T."/>
        </authorList>
    </citation>
    <scope>NUCLEOTIDE SEQUENCE [LARGE SCALE GENOMIC DNA]</scope>
    <source>
        <strain evidence="7 8">CLA-KB-P133</strain>
    </source>
</reference>
<name>A0AB35U5Q9_9FIRM</name>
<dbReference type="EMBL" id="JALBUR010000029">
    <property type="protein sequence ID" value="MDX8420280.1"/>
    <property type="molecule type" value="Genomic_DNA"/>
</dbReference>
<evidence type="ECO:0000256" key="4">
    <source>
        <dbReference type="ARBA" id="ARBA00023235"/>
    </source>
</evidence>
<comment type="caution">
    <text evidence="7">The sequence shown here is derived from an EMBL/GenBank/DDBJ whole genome shotgun (WGS) entry which is preliminary data.</text>
</comment>
<evidence type="ECO:0000259" key="6">
    <source>
        <dbReference type="Pfam" id="PF01509"/>
    </source>
</evidence>
<evidence type="ECO:0000256" key="5">
    <source>
        <dbReference type="HAMAP-Rule" id="MF_01080"/>
    </source>
</evidence>